<dbReference type="AlphaFoldDB" id="A0A061AE42"/>
<dbReference type="Pfam" id="PF00686">
    <property type="entry name" value="CBM_20"/>
    <property type="match status" value="1"/>
</dbReference>
<proteinExistence type="predicted"/>
<gene>
    <name evidence="4" type="ORF">RHTO0S_01e07492g</name>
</gene>
<accession>A0A061AE42</accession>
<dbReference type="EMBL" id="LK052936">
    <property type="protein sequence ID" value="CDR35805.1"/>
    <property type="molecule type" value="Genomic_DNA"/>
</dbReference>
<evidence type="ECO:0000256" key="2">
    <source>
        <dbReference type="ARBA" id="ARBA00023326"/>
    </source>
</evidence>
<keyword evidence="1" id="KW-0119">Carbohydrate metabolism</keyword>
<protein>
    <submittedName>
        <fullName evidence="4">RHTO0S01e07492g1_1</fullName>
    </submittedName>
</protein>
<dbReference type="SUPFAM" id="SSF49452">
    <property type="entry name" value="Starch-binding domain-like"/>
    <property type="match status" value="1"/>
</dbReference>
<dbReference type="InterPro" id="IPR013784">
    <property type="entry name" value="Carb-bd-like_fold"/>
</dbReference>
<reference evidence="4" key="1">
    <citation type="journal article" date="2014" name="Genome Announc.">
        <title>Draft genome sequence of Rhodosporidium toruloides CECT1137, an oleaginous yeast of biotechnological interest.</title>
        <authorList>
            <person name="Morin N."/>
            <person name="Calcas X."/>
            <person name="Devillers H."/>
            <person name="Durrens P."/>
            <person name="Sherman D.J."/>
            <person name="Nicaud J.-M."/>
            <person name="Neuveglise C."/>
        </authorList>
    </citation>
    <scope>NUCLEOTIDE SEQUENCE</scope>
    <source>
        <strain evidence="4">CECT1137</strain>
    </source>
</reference>
<dbReference type="GO" id="GO:2001070">
    <property type="term" value="F:starch binding"/>
    <property type="evidence" value="ECO:0007669"/>
    <property type="project" value="InterPro"/>
</dbReference>
<keyword evidence="2" id="KW-0624">Polysaccharide degradation</keyword>
<evidence type="ECO:0000259" key="3">
    <source>
        <dbReference type="SMART" id="SM01065"/>
    </source>
</evidence>
<evidence type="ECO:0000313" key="4">
    <source>
        <dbReference type="EMBL" id="CDR35805.1"/>
    </source>
</evidence>
<dbReference type="InterPro" id="IPR002044">
    <property type="entry name" value="CBM20"/>
</dbReference>
<name>A0A061AE42_RHOTO</name>
<sequence length="194" mass="21349">MTQSASYKSWYNVNPCSEPMQDLPSGAQVAAAPRLDRQQEATKHFDASTDRSDNTLEITIEISLRKGDKAFVKQGTVAVRGLVSSFPYGSANPALLRSITVNFTVNPSMLNRSQSRLFVAGNIPQLGNWGYKSNFELQRSTQDGKREYTGTLKLHSSLAGKVEYKLIATEEDGNLGKFERAGGAKPCLDWRGAR</sequence>
<feature type="domain" description="CBM20" evidence="3">
    <location>
        <begin position="98"/>
        <end position="190"/>
    </location>
</feature>
<dbReference type="GO" id="GO:0000272">
    <property type="term" value="P:polysaccharide catabolic process"/>
    <property type="evidence" value="ECO:0007669"/>
    <property type="project" value="UniProtKB-KW"/>
</dbReference>
<evidence type="ECO:0000256" key="1">
    <source>
        <dbReference type="ARBA" id="ARBA00023277"/>
    </source>
</evidence>
<dbReference type="SMART" id="SM01065">
    <property type="entry name" value="CBM_2"/>
    <property type="match status" value="1"/>
</dbReference>
<dbReference type="InterPro" id="IPR013783">
    <property type="entry name" value="Ig-like_fold"/>
</dbReference>
<organism evidence="4">
    <name type="scientific">Rhodotorula toruloides</name>
    <name type="common">Yeast</name>
    <name type="synonym">Rhodosporidium toruloides</name>
    <dbReference type="NCBI Taxonomy" id="5286"/>
    <lineage>
        <taxon>Eukaryota</taxon>
        <taxon>Fungi</taxon>
        <taxon>Dikarya</taxon>
        <taxon>Basidiomycota</taxon>
        <taxon>Pucciniomycotina</taxon>
        <taxon>Microbotryomycetes</taxon>
        <taxon>Sporidiobolales</taxon>
        <taxon>Sporidiobolaceae</taxon>
        <taxon>Rhodotorula</taxon>
    </lineage>
</organism>
<dbReference type="Gene3D" id="2.60.40.10">
    <property type="entry name" value="Immunoglobulins"/>
    <property type="match status" value="1"/>
</dbReference>